<evidence type="ECO:0000259" key="9">
    <source>
        <dbReference type="PROSITE" id="PS51379"/>
    </source>
</evidence>
<keyword evidence="7" id="KW-0411">Iron-sulfur</keyword>
<dbReference type="Gene3D" id="3.40.50.920">
    <property type="match status" value="1"/>
</dbReference>
<keyword evidence="5 10" id="KW-0560">Oxidoreductase</keyword>
<sequence length="1191" mass="130289">MSRKMVTIDANQACTHVAYAISEVITIYPITPSSPMAAEADAKANAKQENIWGSIPVISQMQSEGGVAGSLHGSLLTGAICTTFTASQGLLLMIPNMYKIAGELTPAVFHITARSLAAQGLSIFGDHGDVMAARQTGWAMLCSKNVQEAQDFALISTQATLASRIPFMHFFDGFRTSHEIQKMEQLSYDDMKEIVNEDLVIAHRERALTPDRPSMSGTAQNPDVYFTGRETVNKFYNATPAIVQETMDKFAALTGRTYHLFDYHGAPDATDVIVIMGSGAETAAATIDYLAAQGVKTGIVIVRLYRPFDARAMVNALPKTVERITVLDRTKEPGSIGEPLYLDVRAAIGEAVEANPTLFMPLILSGRYGLGSAEFSPAMVKAVFDNMAAMAPKNHFCVGPHDDVTFSSLDYDSSFNIETGNVYRAMFYGLGSDGTVGANKNTIKIIGTETDNSAQGYFVYDSKKSGSMTVSHLRFGENQIMAPYLINKASFIACHNFTFLDNYDMLANLEDGGTFLLTSPYSKTEVWKHLPAKVQKQLIDKHAKFYIIDAITLAESLGLGARINMIMQTAFFLISGILKKDEAIKAIKDAIKKTYGKKGDKVVNMNYDAVDAAINNIVEVKLPNRINGHELPPTVPDEAPDFVKEVTAKMIEGKGDELKVSQIPADGRWPTATTQWEKRNISVHVPEWDPDTCIQCGRCAMVCPHACIRLKIVKPADLKKAKAGKFFKTAAAVGKDFKDMKFTIQVSTEDCVGCTLCVRTCPARKKDQDGKKTDEAALKMIANNDTVREHESNNWKVFLDLPEVDNALINPATIKGSQLKRPLFEFSGACAGCGETPYIKLVTQLFGDRMLIANATGCSSIYGGNLPTTPYAKRADGRGPAWSNSLFEDNAEFGLGMRTSVNKLAHQATELLGVAVAEKLISKKVAEKLVTASQKTQDEIEAQRDRVADLKKKLADSKSAVAKRLFHVADYLVKKSVWIFGGDGWAYDIGYGGLDHVLASGENVNVLVLDTEVYSNTGGQMSKSTPRAAVAQFAAGGKKMPKKDMGMIFSTYGNIYVARVALGADPQQLVKAVNEAEAYDGPSIIIAYAHCINHGLNMALGLEQQKKAVACAHWPLYRYNPELEEKGKNPLIIDSKEPTITFADYALGENRYRMLKMSNPDHAEQLMAQSQKDVERAWKFLKGRFKALEEG</sequence>
<dbReference type="InterPro" id="IPR037112">
    <property type="entry name" value="Pyrv-flavodox_OxR_EKR_sf"/>
</dbReference>
<dbReference type="Gene3D" id="3.40.920.10">
    <property type="entry name" value="Pyruvate-ferredoxin oxidoreductase, PFOR, domain III"/>
    <property type="match status" value="1"/>
</dbReference>
<evidence type="ECO:0000256" key="3">
    <source>
        <dbReference type="ARBA" id="ARBA00022723"/>
    </source>
</evidence>
<proteinExistence type="predicted"/>
<evidence type="ECO:0000313" key="10">
    <source>
        <dbReference type="EMBL" id="VAW40386.1"/>
    </source>
</evidence>
<dbReference type="FunFam" id="3.40.50.970:FF:000041">
    <property type="entry name" value="Pyruvate:ferredoxin (Flavodoxin) oxidoreductase"/>
    <property type="match status" value="1"/>
</dbReference>
<dbReference type="Gene3D" id="3.30.70.20">
    <property type="match status" value="1"/>
</dbReference>
<keyword evidence="4" id="KW-0249">Electron transport</keyword>
<dbReference type="InterPro" id="IPR033412">
    <property type="entry name" value="PFOR_II"/>
</dbReference>
<dbReference type="Pfam" id="PF01558">
    <property type="entry name" value="POR"/>
    <property type="match status" value="1"/>
</dbReference>
<evidence type="ECO:0000256" key="7">
    <source>
        <dbReference type="ARBA" id="ARBA00023014"/>
    </source>
</evidence>
<dbReference type="GO" id="GO:0030976">
    <property type="term" value="F:thiamine pyrophosphate binding"/>
    <property type="evidence" value="ECO:0007669"/>
    <property type="project" value="InterPro"/>
</dbReference>
<dbReference type="FunFam" id="3.40.50.970:FF:000012">
    <property type="entry name" value="Pyruvate:ferredoxin (Flavodoxin) oxidoreductase"/>
    <property type="match status" value="1"/>
</dbReference>
<keyword evidence="8" id="KW-0175">Coiled coil</keyword>
<dbReference type="CDD" id="cd07034">
    <property type="entry name" value="TPP_PYR_PFOR_IOR-alpha_like"/>
    <property type="match status" value="1"/>
</dbReference>
<dbReference type="NCBIfam" id="TIGR02176">
    <property type="entry name" value="pyruv_ox_red"/>
    <property type="match status" value="1"/>
</dbReference>
<dbReference type="InterPro" id="IPR002869">
    <property type="entry name" value="Pyrv_flavodox_OxRed_cen"/>
</dbReference>
<dbReference type="PANTHER" id="PTHR32154:SF0">
    <property type="entry name" value="PYRUVATE-FLAVODOXIN OXIDOREDUCTASE-RELATED"/>
    <property type="match status" value="1"/>
</dbReference>
<dbReference type="InterPro" id="IPR050722">
    <property type="entry name" value="Pyruvate:ferred/Flavod_OxRd"/>
</dbReference>
<dbReference type="InterPro" id="IPR019752">
    <property type="entry name" value="Pyrv/ketoisovalerate_OxRed_cat"/>
</dbReference>
<dbReference type="FunFam" id="3.40.920.10:FF:000001">
    <property type="entry name" value="Pyruvate:ferredoxin (Flavodoxin) oxidoreductase"/>
    <property type="match status" value="1"/>
</dbReference>
<dbReference type="SUPFAM" id="SSF52518">
    <property type="entry name" value="Thiamin diphosphate-binding fold (THDP-binding)"/>
    <property type="match status" value="2"/>
</dbReference>
<dbReference type="Gene3D" id="3.40.50.970">
    <property type="match status" value="2"/>
</dbReference>
<feature type="coiled-coil region" evidence="8">
    <location>
        <begin position="933"/>
        <end position="960"/>
    </location>
</feature>
<organism evidence="10">
    <name type="scientific">hydrothermal vent metagenome</name>
    <dbReference type="NCBI Taxonomy" id="652676"/>
    <lineage>
        <taxon>unclassified sequences</taxon>
        <taxon>metagenomes</taxon>
        <taxon>ecological metagenomes</taxon>
    </lineage>
</organism>
<dbReference type="Pfam" id="PF12838">
    <property type="entry name" value="Fer4_7"/>
    <property type="match status" value="1"/>
</dbReference>
<feature type="domain" description="4Fe-4S ferredoxin-type" evidence="9">
    <location>
        <begin position="742"/>
        <end position="771"/>
    </location>
</feature>
<evidence type="ECO:0000256" key="1">
    <source>
        <dbReference type="ARBA" id="ARBA00022448"/>
    </source>
</evidence>
<feature type="domain" description="4Fe-4S ferredoxin-type" evidence="9">
    <location>
        <begin position="684"/>
        <end position="713"/>
    </location>
</feature>
<dbReference type="Gene3D" id="4.10.780.10">
    <property type="entry name" value="Pyruvate-flavodoxin oxidoreductase, EKR domain"/>
    <property type="match status" value="1"/>
</dbReference>
<dbReference type="FunFam" id="3.40.50.920:FF:000007">
    <property type="entry name" value="Pyruvate:ferredoxin (Flavodoxin) oxidoreductase"/>
    <property type="match status" value="1"/>
</dbReference>
<dbReference type="EMBL" id="UOEY01000102">
    <property type="protein sequence ID" value="VAW40386.1"/>
    <property type="molecule type" value="Genomic_DNA"/>
</dbReference>
<reference evidence="10" key="1">
    <citation type="submission" date="2018-06" db="EMBL/GenBank/DDBJ databases">
        <authorList>
            <person name="Zhirakovskaya E."/>
        </authorList>
    </citation>
    <scope>NUCLEOTIDE SEQUENCE</scope>
</reference>
<dbReference type="FunFam" id="3.30.70.20:FF:000022">
    <property type="entry name" value="Pyruvate:ferredoxin (Flavodoxin) oxidoreductase"/>
    <property type="match status" value="1"/>
</dbReference>
<evidence type="ECO:0000256" key="8">
    <source>
        <dbReference type="SAM" id="Coils"/>
    </source>
</evidence>
<name>A0A3B0W6Y7_9ZZZZ</name>
<dbReference type="GO" id="GO:0016903">
    <property type="term" value="F:oxidoreductase activity, acting on the aldehyde or oxo group of donors"/>
    <property type="evidence" value="ECO:0007669"/>
    <property type="project" value="InterPro"/>
</dbReference>
<evidence type="ECO:0000256" key="2">
    <source>
        <dbReference type="ARBA" id="ARBA00022485"/>
    </source>
</evidence>
<dbReference type="GO" id="GO:0022900">
    <property type="term" value="P:electron transport chain"/>
    <property type="evidence" value="ECO:0007669"/>
    <property type="project" value="InterPro"/>
</dbReference>
<dbReference type="GO" id="GO:0005506">
    <property type="term" value="F:iron ion binding"/>
    <property type="evidence" value="ECO:0007669"/>
    <property type="project" value="InterPro"/>
</dbReference>
<dbReference type="Pfam" id="PF10371">
    <property type="entry name" value="EKR"/>
    <property type="match status" value="1"/>
</dbReference>
<dbReference type="SUPFAM" id="SSF54862">
    <property type="entry name" value="4Fe-4S ferredoxins"/>
    <property type="match status" value="1"/>
</dbReference>
<evidence type="ECO:0000256" key="5">
    <source>
        <dbReference type="ARBA" id="ARBA00023002"/>
    </source>
</evidence>
<dbReference type="InterPro" id="IPR002880">
    <property type="entry name" value="Pyrv_Fd/Flavodoxin_OxRdtase_N"/>
</dbReference>
<dbReference type="Pfam" id="PF02775">
    <property type="entry name" value="TPP_enzyme_C"/>
    <property type="match status" value="1"/>
</dbReference>
<dbReference type="PROSITE" id="PS00198">
    <property type="entry name" value="4FE4S_FER_1"/>
    <property type="match status" value="2"/>
</dbReference>
<evidence type="ECO:0000256" key="6">
    <source>
        <dbReference type="ARBA" id="ARBA00023004"/>
    </source>
</evidence>
<dbReference type="Pfam" id="PF01855">
    <property type="entry name" value="POR_N"/>
    <property type="match status" value="1"/>
</dbReference>
<dbReference type="InterPro" id="IPR029061">
    <property type="entry name" value="THDP-binding"/>
</dbReference>
<keyword evidence="3" id="KW-0479">Metal-binding</keyword>
<dbReference type="GO" id="GO:0006979">
    <property type="term" value="P:response to oxidative stress"/>
    <property type="evidence" value="ECO:0007669"/>
    <property type="project" value="TreeGrafter"/>
</dbReference>
<dbReference type="InterPro" id="IPR017900">
    <property type="entry name" value="4Fe4S_Fe_S_CS"/>
</dbReference>
<dbReference type="PROSITE" id="PS51379">
    <property type="entry name" value="4FE4S_FER_2"/>
    <property type="match status" value="2"/>
</dbReference>
<dbReference type="InterPro" id="IPR019456">
    <property type="entry name" value="Pyrv-flavodox_OxRtase_EKR"/>
</dbReference>
<dbReference type="CDD" id="cd03377">
    <property type="entry name" value="TPP_PFOR_PNO"/>
    <property type="match status" value="1"/>
</dbReference>
<dbReference type="AlphaFoldDB" id="A0A3B0W6Y7"/>
<accession>A0A3B0W6Y7</accession>
<dbReference type="SUPFAM" id="SSF53323">
    <property type="entry name" value="Pyruvate-ferredoxin oxidoreductase, PFOR, domain III"/>
    <property type="match status" value="1"/>
</dbReference>
<dbReference type="PANTHER" id="PTHR32154">
    <property type="entry name" value="PYRUVATE-FLAVODOXIN OXIDOREDUCTASE-RELATED"/>
    <property type="match status" value="1"/>
</dbReference>
<dbReference type="GO" id="GO:0051539">
    <property type="term" value="F:4 iron, 4 sulfur cluster binding"/>
    <property type="evidence" value="ECO:0007669"/>
    <property type="project" value="UniProtKB-KW"/>
</dbReference>
<keyword evidence="6" id="KW-0408">Iron</keyword>
<dbReference type="InterPro" id="IPR009014">
    <property type="entry name" value="Transketo_C/PFOR_II"/>
</dbReference>
<evidence type="ECO:0000256" key="4">
    <source>
        <dbReference type="ARBA" id="ARBA00022982"/>
    </source>
</evidence>
<dbReference type="InterPro" id="IPR017896">
    <property type="entry name" value="4Fe4S_Fe-S-bd"/>
</dbReference>
<gene>
    <name evidence="10" type="ORF">MNBD_DELTA04-1501</name>
</gene>
<dbReference type="PIRSF" id="PIRSF000159">
    <property type="entry name" value="NifJ"/>
    <property type="match status" value="1"/>
</dbReference>
<dbReference type="Pfam" id="PF17147">
    <property type="entry name" value="PFOR_II"/>
    <property type="match status" value="1"/>
</dbReference>
<dbReference type="EC" id="1.2.7.-" evidence="10"/>
<dbReference type="InterPro" id="IPR011895">
    <property type="entry name" value="Pyrv_flavodox_OxRed"/>
</dbReference>
<protein>
    <submittedName>
        <fullName evidence="10">Pyruvate-flavodoxin oxidoreductase</fullName>
        <ecNumber evidence="10">1.2.7.-</ecNumber>
    </submittedName>
</protein>
<dbReference type="InterPro" id="IPR011766">
    <property type="entry name" value="TPP_enzyme_TPP-bd"/>
</dbReference>
<keyword evidence="10" id="KW-0670">Pyruvate</keyword>
<dbReference type="SUPFAM" id="SSF52922">
    <property type="entry name" value="TK C-terminal domain-like"/>
    <property type="match status" value="1"/>
</dbReference>
<keyword evidence="2" id="KW-0004">4Fe-4S</keyword>
<dbReference type="SMART" id="SM00890">
    <property type="entry name" value="EKR"/>
    <property type="match status" value="1"/>
</dbReference>
<keyword evidence="1" id="KW-0813">Transport</keyword>